<dbReference type="GO" id="GO:0009279">
    <property type="term" value="C:cell outer membrane"/>
    <property type="evidence" value="ECO:0007669"/>
    <property type="project" value="UniProtKB-SubCell"/>
</dbReference>
<dbReference type="Gene3D" id="2.170.130.10">
    <property type="entry name" value="TonB-dependent receptor, plug domain"/>
    <property type="match status" value="1"/>
</dbReference>
<dbReference type="SUPFAM" id="SSF56935">
    <property type="entry name" value="Porins"/>
    <property type="match status" value="1"/>
</dbReference>
<dbReference type="Pfam" id="PF07715">
    <property type="entry name" value="Plug"/>
    <property type="match status" value="1"/>
</dbReference>
<keyword evidence="6 7" id="KW-0998">Cell outer membrane</keyword>
<dbReference type="InterPro" id="IPR012910">
    <property type="entry name" value="Plug_dom"/>
</dbReference>
<keyword evidence="8" id="KW-0732">Signal</keyword>
<feature type="chain" id="PRO_5019563269" evidence="8">
    <location>
        <begin position="22"/>
        <end position="1061"/>
    </location>
</feature>
<evidence type="ECO:0000256" key="8">
    <source>
        <dbReference type="SAM" id="SignalP"/>
    </source>
</evidence>
<reference evidence="10 11" key="1">
    <citation type="submission" date="2019-01" db="EMBL/GenBank/DDBJ databases">
        <authorList>
            <person name="Chen W.-M."/>
        </authorList>
    </citation>
    <scope>NUCLEOTIDE SEQUENCE [LARGE SCALE GENOMIC DNA]</scope>
    <source>
        <strain evidence="10 11">FSY-15</strain>
    </source>
</reference>
<dbReference type="SUPFAM" id="SSF49464">
    <property type="entry name" value="Carboxypeptidase regulatory domain-like"/>
    <property type="match status" value="1"/>
</dbReference>
<dbReference type="InterPro" id="IPR036942">
    <property type="entry name" value="Beta-barrel_TonB_sf"/>
</dbReference>
<keyword evidence="11" id="KW-1185">Reference proteome</keyword>
<gene>
    <name evidence="10" type="ORF">EOJ36_06985</name>
</gene>
<dbReference type="OrthoDB" id="9768177at2"/>
<evidence type="ECO:0000256" key="5">
    <source>
        <dbReference type="ARBA" id="ARBA00023136"/>
    </source>
</evidence>
<evidence type="ECO:0000256" key="6">
    <source>
        <dbReference type="ARBA" id="ARBA00023237"/>
    </source>
</evidence>
<evidence type="ECO:0000256" key="1">
    <source>
        <dbReference type="ARBA" id="ARBA00004571"/>
    </source>
</evidence>
<dbReference type="Gene3D" id="2.40.170.20">
    <property type="entry name" value="TonB-dependent receptor, beta-barrel domain"/>
    <property type="match status" value="1"/>
</dbReference>
<dbReference type="NCBIfam" id="TIGR04056">
    <property type="entry name" value="OMP_RagA_SusC"/>
    <property type="match status" value="1"/>
</dbReference>
<evidence type="ECO:0000259" key="9">
    <source>
        <dbReference type="Pfam" id="PF07715"/>
    </source>
</evidence>
<comment type="subcellular location">
    <subcellularLocation>
        <location evidence="1 7">Cell outer membrane</location>
        <topology evidence="1 7">Multi-pass membrane protein</topology>
    </subcellularLocation>
</comment>
<proteinExistence type="inferred from homology"/>
<keyword evidence="3 7" id="KW-1134">Transmembrane beta strand</keyword>
<dbReference type="InterPro" id="IPR039426">
    <property type="entry name" value="TonB-dep_rcpt-like"/>
</dbReference>
<comment type="similarity">
    <text evidence="7">Belongs to the TonB-dependent receptor family.</text>
</comment>
<keyword evidence="5 7" id="KW-0472">Membrane</keyword>
<evidence type="ECO:0000256" key="3">
    <source>
        <dbReference type="ARBA" id="ARBA00022452"/>
    </source>
</evidence>
<dbReference type="EMBL" id="SACY01000003">
    <property type="protein sequence ID" value="RVU24750.1"/>
    <property type="molecule type" value="Genomic_DNA"/>
</dbReference>
<sequence>MKKSLPIFFLLLFMSITSAYAQVQIKKVTGKVTSAEDGSGLPGVTVAIKGTSRGTQTDVNGNYSLNLTGSETLTFTFIGMDSKSVNVGSQSVINVSLTTDTRQLAEVVVTGTGAAIDKRQTAIDVQAITAKNLPSVPTASIDQALVGKIAGAQITSANGMPGQPVNIVLRGINTINRDTKPMILLDGVEIGATDIGALDLNSVERVEVVQGAAAATIYGAQGANGVIQLFSKKGKAGKVNVDFSSSVSNSTPLNIGGLKKANMHGFATNSNNEVIGGSGKPLTLDPEYGSYAENVIFNSTDPTVQINKPYNQNLKYFDHFNMFFVPVTNVLNSLNISGGADKSDYSFSLSNAHNPGPFKNVGAQNRTNMTANLGFELAKGLKLRSVTQLVYTKSDINDNTGRSIIYSVFNSRPFADYEFKDTDGNYPGYFGDAVGVNGYNPNAVNYYTKTDTKRIDIMQSLNLNWEVNKFLSFDAKYGINHQTDNTIYTYLNQTGNKNIMDQQYWYSNFNGNDATGELNRYEYTSTLQNMLGSAFIKTDFKEDFGLNIPLKTTTQVAVDYRNREITSYVSYGIGLPNYSPFNTSQAAETKVARDYREPFITYGYLVNHRFDYGNIGGISGGLRTDYSSAFGAASTPQSFPRGDAYLRLSELDFFKNSNLGKTVEDFKLRAAYGEAGIQPKPFDRYITLNTGVIGGGNAFYFPLSQSNPNLNVEISKELEIGTDIGLNLGKNSAWFNNMNISGSYWKRSTDNAIYNVDAAPSTGIGTVKDNAFSLASHGIQLSLNTQVFKDSDWQWNFTTNFGKQTSEITSVRGGAEVVVLSSAGSSGYVLRGGEKIGQLYGFMGIHSLDAVLPDGSVAIPEANRSLYEVASNGWVVKKSTKAPYFSSKMYSFGDPNPAFNMSFINDLTYKGYLTFNLQVDWVQGSHLYNQTKEWMYRDGIHSDYQQPITINGETGAWSAFYRGVYAEVSRNGTKNYFYEDASFARLRNLSVGVDLVKAFGIKGFRKLQLVASGRNLVTLTKYTGMDPEISSGSNNSAWDRGVDHNTMPNTRTYQVQLNIGF</sequence>
<dbReference type="Gene3D" id="2.60.40.1120">
    <property type="entry name" value="Carboxypeptidase-like, regulatory domain"/>
    <property type="match status" value="1"/>
</dbReference>
<evidence type="ECO:0000256" key="7">
    <source>
        <dbReference type="PROSITE-ProRule" id="PRU01360"/>
    </source>
</evidence>
<evidence type="ECO:0000256" key="4">
    <source>
        <dbReference type="ARBA" id="ARBA00022692"/>
    </source>
</evidence>
<name>A0A437PR90_9BACT</name>
<keyword evidence="2 7" id="KW-0813">Transport</keyword>
<dbReference type="InterPro" id="IPR023996">
    <property type="entry name" value="TonB-dep_OMP_SusC/RagA"/>
</dbReference>
<dbReference type="Pfam" id="PF13715">
    <property type="entry name" value="CarbopepD_reg_2"/>
    <property type="match status" value="1"/>
</dbReference>
<dbReference type="AlphaFoldDB" id="A0A437PR90"/>
<organism evidence="10 11">
    <name type="scientific">Sandaracinomonas limnophila</name>
    <dbReference type="NCBI Taxonomy" id="1862386"/>
    <lineage>
        <taxon>Bacteria</taxon>
        <taxon>Pseudomonadati</taxon>
        <taxon>Bacteroidota</taxon>
        <taxon>Cytophagia</taxon>
        <taxon>Cytophagales</taxon>
        <taxon>Flectobacillaceae</taxon>
        <taxon>Sandaracinomonas</taxon>
    </lineage>
</organism>
<evidence type="ECO:0000313" key="11">
    <source>
        <dbReference type="Proteomes" id="UP000282832"/>
    </source>
</evidence>
<comment type="caution">
    <text evidence="10">The sequence shown here is derived from an EMBL/GenBank/DDBJ whole genome shotgun (WGS) entry which is preliminary data.</text>
</comment>
<evidence type="ECO:0000256" key="2">
    <source>
        <dbReference type="ARBA" id="ARBA00022448"/>
    </source>
</evidence>
<dbReference type="PROSITE" id="PS52016">
    <property type="entry name" value="TONB_DEPENDENT_REC_3"/>
    <property type="match status" value="1"/>
</dbReference>
<protein>
    <submittedName>
        <fullName evidence="10">SusC/RagA family TonB-linked outer membrane protein</fullName>
    </submittedName>
</protein>
<keyword evidence="4 7" id="KW-0812">Transmembrane</keyword>
<accession>A0A437PR90</accession>
<feature type="domain" description="TonB-dependent receptor plug" evidence="9">
    <location>
        <begin position="117"/>
        <end position="226"/>
    </location>
</feature>
<dbReference type="InterPro" id="IPR037066">
    <property type="entry name" value="Plug_dom_sf"/>
</dbReference>
<dbReference type="InterPro" id="IPR008969">
    <property type="entry name" value="CarboxyPept-like_regulatory"/>
</dbReference>
<evidence type="ECO:0000313" key="10">
    <source>
        <dbReference type="EMBL" id="RVU24750.1"/>
    </source>
</evidence>
<feature type="signal peptide" evidence="8">
    <location>
        <begin position="1"/>
        <end position="21"/>
    </location>
</feature>
<dbReference type="RefSeq" id="WP_127803754.1">
    <property type="nucleotide sequence ID" value="NZ_SACY01000003.1"/>
</dbReference>
<dbReference type="Proteomes" id="UP000282832">
    <property type="component" value="Unassembled WGS sequence"/>
</dbReference>